<dbReference type="Pfam" id="PF00072">
    <property type="entry name" value="Response_reg"/>
    <property type="match status" value="1"/>
</dbReference>
<evidence type="ECO:0000313" key="5">
    <source>
        <dbReference type="Proteomes" id="UP000737171"/>
    </source>
</evidence>
<feature type="modified residue" description="4-aspartylphosphate" evidence="2">
    <location>
        <position position="61"/>
    </location>
</feature>
<dbReference type="InterPro" id="IPR011006">
    <property type="entry name" value="CheY-like_superfamily"/>
</dbReference>
<gene>
    <name evidence="4" type="ORF">HLB44_14475</name>
</gene>
<dbReference type="InterPro" id="IPR050595">
    <property type="entry name" value="Bact_response_regulator"/>
</dbReference>
<comment type="caution">
    <text evidence="4">The sequence shown here is derived from an EMBL/GenBank/DDBJ whole genome shotgun (WGS) entry which is preliminary data.</text>
</comment>
<dbReference type="EMBL" id="JABRWJ010000004">
    <property type="protein sequence ID" value="NRF68196.1"/>
    <property type="molecule type" value="Genomic_DNA"/>
</dbReference>
<dbReference type="RefSeq" id="WP_173123625.1">
    <property type="nucleotide sequence ID" value="NZ_JABRWJ010000004.1"/>
</dbReference>
<dbReference type="Gene3D" id="3.40.50.2300">
    <property type="match status" value="1"/>
</dbReference>
<dbReference type="SMART" id="SM00448">
    <property type="entry name" value="REC"/>
    <property type="match status" value="1"/>
</dbReference>
<dbReference type="SUPFAM" id="SSF52172">
    <property type="entry name" value="CheY-like"/>
    <property type="match status" value="1"/>
</dbReference>
<dbReference type="PANTHER" id="PTHR44591:SF3">
    <property type="entry name" value="RESPONSE REGULATORY DOMAIN-CONTAINING PROTEIN"/>
    <property type="match status" value="1"/>
</dbReference>
<dbReference type="PANTHER" id="PTHR44591">
    <property type="entry name" value="STRESS RESPONSE REGULATOR PROTEIN 1"/>
    <property type="match status" value="1"/>
</dbReference>
<name>A0ABX2EHV4_9BURK</name>
<evidence type="ECO:0000256" key="1">
    <source>
        <dbReference type="ARBA" id="ARBA00022553"/>
    </source>
</evidence>
<protein>
    <submittedName>
        <fullName evidence="4">Response regulator</fullName>
    </submittedName>
</protein>
<proteinExistence type="predicted"/>
<keyword evidence="1 2" id="KW-0597">Phosphoprotein</keyword>
<evidence type="ECO:0000313" key="4">
    <source>
        <dbReference type="EMBL" id="NRF68196.1"/>
    </source>
</evidence>
<sequence>MHDGADHDPCPRILIVDDDPDSAVALAGLFEMSGARTVVAFGAEVGLHQMQVFKPAAAVIDLRMPGLDGCEALLEARRLELVHPATLFVCCTASTDPADEARCRVAGFDLFLHKPIQQDELAMVVAWAAQRMLVIDFMDHPPQTGYELDARMPL</sequence>
<reference evidence="4 5" key="1">
    <citation type="submission" date="2020-05" db="EMBL/GenBank/DDBJ databases">
        <title>Aquincola sp. isolate from soil.</title>
        <authorList>
            <person name="Han J."/>
            <person name="Kim D.-U."/>
        </authorList>
    </citation>
    <scope>NUCLEOTIDE SEQUENCE [LARGE SCALE GENOMIC DNA]</scope>
    <source>
        <strain evidence="4 5">S2</strain>
    </source>
</reference>
<dbReference type="CDD" id="cd17546">
    <property type="entry name" value="REC_hyHK_CKI1_RcsC-like"/>
    <property type="match status" value="1"/>
</dbReference>
<feature type="domain" description="Response regulatory" evidence="3">
    <location>
        <begin position="12"/>
        <end position="129"/>
    </location>
</feature>
<evidence type="ECO:0000259" key="3">
    <source>
        <dbReference type="PROSITE" id="PS50110"/>
    </source>
</evidence>
<evidence type="ECO:0000256" key="2">
    <source>
        <dbReference type="PROSITE-ProRule" id="PRU00169"/>
    </source>
</evidence>
<dbReference type="Proteomes" id="UP000737171">
    <property type="component" value="Unassembled WGS sequence"/>
</dbReference>
<dbReference type="InterPro" id="IPR001789">
    <property type="entry name" value="Sig_transdc_resp-reg_receiver"/>
</dbReference>
<organism evidence="4 5">
    <name type="scientific">Pseudaquabacterium terrae</name>
    <dbReference type="NCBI Taxonomy" id="2732868"/>
    <lineage>
        <taxon>Bacteria</taxon>
        <taxon>Pseudomonadati</taxon>
        <taxon>Pseudomonadota</taxon>
        <taxon>Betaproteobacteria</taxon>
        <taxon>Burkholderiales</taxon>
        <taxon>Sphaerotilaceae</taxon>
        <taxon>Pseudaquabacterium</taxon>
    </lineage>
</organism>
<accession>A0ABX2EHV4</accession>
<dbReference type="PROSITE" id="PS50110">
    <property type="entry name" value="RESPONSE_REGULATORY"/>
    <property type="match status" value="1"/>
</dbReference>
<keyword evidence="5" id="KW-1185">Reference proteome</keyword>